<dbReference type="GO" id="GO:0016740">
    <property type="term" value="F:transferase activity"/>
    <property type="evidence" value="ECO:0007669"/>
    <property type="project" value="UniProtKB-KW"/>
</dbReference>
<keyword evidence="2" id="KW-0808">Transferase</keyword>
<protein>
    <submittedName>
        <fullName evidence="2">Formyl transferase</fullName>
    </submittedName>
</protein>
<dbReference type="PANTHER" id="PTHR11138">
    <property type="entry name" value="METHIONYL-TRNA FORMYLTRANSFERASE"/>
    <property type="match status" value="1"/>
</dbReference>
<dbReference type="InterPro" id="IPR036477">
    <property type="entry name" value="Formyl_transf_N_sf"/>
</dbReference>
<sequence length="202" mass="23247">MHILLLGPYREQVVKFLESNGDQVTILDGKLKSDDPILVDWIISYGYRYIIKPDLIEKYKNRIINLHISLLPWNRGADPNLWSFLEDTPKGVSIHYMDTGIDTGDILVQKEIEFSDEETLSSTYEALSKCIENLFYSQWSIIRDGKLKGIKQSGQGSFHYSKDKEKYLHLMLNGWNTPIRLIAGRAINTDIGGQDDENIHCR</sequence>
<dbReference type="PANTHER" id="PTHR11138:SF5">
    <property type="entry name" value="METHIONYL-TRNA FORMYLTRANSFERASE, MITOCHONDRIAL"/>
    <property type="match status" value="1"/>
</dbReference>
<dbReference type="Gene3D" id="3.40.50.12230">
    <property type="match status" value="1"/>
</dbReference>
<dbReference type="Pfam" id="PF00551">
    <property type="entry name" value="Formyl_trans_N"/>
    <property type="match status" value="1"/>
</dbReference>
<dbReference type="Proteomes" id="UP000618579">
    <property type="component" value="Unassembled WGS sequence"/>
</dbReference>
<evidence type="ECO:0000313" key="3">
    <source>
        <dbReference type="Proteomes" id="UP000618579"/>
    </source>
</evidence>
<dbReference type="EMBL" id="WHNZ01000018">
    <property type="protein sequence ID" value="NOV00464.1"/>
    <property type="molecule type" value="Genomic_DNA"/>
</dbReference>
<name>A0ABX1ZK46_9BACL</name>
<feature type="domain" description="Formyl transferase N-terminal" evidence="1">
    <location>
        <begin position="38"/>
        <end position="129"/>
    </location>
</feature>
<organism evidence="2 3">
    <name type="scientific">Paenibacillus planticolens</name>
    <dbReference type="NCBI Taxonomy" id="2654976"/>
    <lineage>
        <taxon>Bacteria</taxon>
        <taxon>Bacillati</taxon>
        <taxon>Bacillota</taxon>
        <taxon>Bacilli</taxon>
        <taxon>Bacillales</taxon>
        <taxon>Paenibacillaceae</taxon>
        <taxon>Paenibacillus</taxon>
    </lineage>
</organism>
<accession>A0ABX1ZK46</accession>
<evidence type="ECO:0000313" key="2">
    <source>
        <dbReference type="EMBL" id="NOV00464.1"/>
    </source>
</evidence>
<dbReference type="RefSeq" id="WP_171683327.1">
    <property type="nucleotide sequence ID" value="NZ_WHNZ01000018.1"/>
</dbReference>
<evidence type="ECO:0000259" key="1">
    <source>
        <dbReference type="Pfam" id="PF00551"/>
    </source>
</evidence>
<proteinExistence type="predicted"/>
<comment type="caution">
    <text evidence="2">The sequence shown here is derived from an EMBL/GenBank/DDBJ whole genome shotgun (WGS) entry which is preliminary data.</text>
</comment>
<reference evidence="2 3" key="1">
    <citation type="submission" date="2019-10" db="EMBL/GenBank/DDBJ databases">
        <title>Description of Paenibacillus pedi sp. nov.</title>
        <authorList>
            <person name="Carlier A."/>
            <person name="Qi S."/>
        </authorList>
    </citation>
    <scope>NUCLEOTIDE SEQUENCE [LARGE SCALE GENOMIC DNA]</scope>
    <source>
        <strain evidence="2 3">LMG 31457</strain>
    </source>
</reference>
<gene>
    <name evidence="2" type="ORF">GC097_10590</name>
</gene>
<keyword evidence="3" id="KW-1185">Reference proteome</keyword>
<dbReference type="InterPro" id="IPR002376">
    <property type="entry name" value="Formyl_transf_N"/>
</dbReference>
<dbReference type="SUPFAM" id="SSF53328">
    <property type="entry name" value="Formyltransferase"/>
    <property type="match status" value="1"/>
</dbReference>